<dbReference type="Pfam" id="PF07494">
    <property type="entry name" value="Reg_prop"/>
    <property type="match status" value="3"/>
</dbReference>
<evidence type="ECO:0000313" key="2">
    <source>
        <dbReference type="EMBL" id="TPV35373.1"/>
    </source>
</evidence>
<gene>
    <name evidence="2" type="ORF">FJ651_00175</name>
</gene>
<keyword evidence="3" id="KW-1185">Reference proteome</keyword>
<accession>A0A506PNB6</accession>
<dbReference type="EMBL" id="VHIQ01000001">
    <property type="protein sequence ID" value="TPV35373.1"/>
    <property type="molecule type" value="Genomic_DNA"/>
</dbReference>
<proteinExistence type="predicted"/>
<keyword evidence="1" id="KW-0732">Signal</keyword>
<reference evidence="2 3" key="1">
    <citation type="submission" date="2019-06" db="EMBL/GenBank/DDBJ databases">
        <title>Flavobacteriaceae Paucihalobacterium erythroidium CWB-1, complete genome.</title>
        <authorList>
            <person name="Wu S."/>
        </authorList>
    </citation>
    <scope>NUCLEOTIDE SEQUENCE [LARGE SCALE GENOMIC DNA]</scope>
    <source>
        <strain evidence="2 3">CWB-1</strain>
    </source>
</reference>
<dbReference type="PROSITE" id="PS51257">
    <property type="entry name" value="PROKAR_LIPOPROTEIN"/>
    <property type="match status" value="1"/>
</dbReference>
<dbReference type="OrthoDB" id="799853at2"/>
<dbReference type="Proteomes" id="UP000317332">
    <property type="component" value="Unassembled WGS sequence"/>
</dbReference>
<sequence length="356" mass="40976">MKLRLTKILLTISISTFLFSCNGQVNTEKKSTTSNELLIEKNKPALDNKIWVIYQDSNEQYWFGSNGNGIYHFDGEKIKQFTEENGLVSNQIRGIQENKAGSIFIETPEGISVFDGTSFTTLQPIISENNEWKLEPNDLWFSCNGNANDVFRFDGNNLYQLELPRKDLDKNFGIDTSKLPYNAYSIFGIDRDKDGNIWFGTVLAGAYRYDGKSFLWVNEKELSRQKDGREPGVRSIVEDKNDNIWMGNLSSNYRIRNNKYVKKRIDASIPLKNGQTQFFNSGLSDMDGNLWMTTYSNGVWRYDGKELSRYIIKNSSEQVMLISIYEDKNGTIWLGTDNDGVYRMNGDEFEKFDPKT</sequence>
<dbReference type="SUPFAM" id="SSF63829">
    <property type="entry name" value="Calcium-dependent phosphotriesterase"/>
    <property type="match status" value="1"/>
</dbReference>
<evidence type="ECO:0000256" key="1">
    <source>
        <dbReference type="SAM" id="SignalP"/>
    </source>
</evidence>
<evidence type="ECO:0008006" key="4">
    <source>
        <dbReference type="Google" id="ProtNLM"/>
    </source>
</evidence>
<evidence type="ECO:0000313" key="3">
    <source>
        <dbReference type="Proteomes" id="UP000317332"/>
    </source>
</evidence>
<organism evidence="2 3">
    <name type="scientific">Paucihalobacter ruber</name>
    <dbReference type="NCBI Taxonomy" id="2567861"/>
    <lineage>
        <taxon>Bacteria</taxon>
        <taxon>Pseudomonadati</taxon>
        <taxon>Bacteroidota</taxon>
        <taxon>Flavobacteriia</taxon>
        <taxon>Flavobacteriales</taxon>
        <taxon>Flavobacteriaceae</taxon>
        <taxon>Paucihalobacter</taxon>
    </lineage>
</organism>
<comment type="caution">
    <text evidence="2">The sequence shown here is derived from an EMBL/GenBank/DDBJ whole genome shotgun (WGS) entry which is preliminary data.</text>
</comment>
<name>A0A506PNB6_9FLAO</name>
<feature type="chain" id="PRO_5021351795" description="Two component regulator propeller" evidence="1">
    <location>
        <begin position="21"/>
        <end position="356"/>
    </location>
</feature>
<dbReference type="InterPro" id="IPR015943">
    <property type="entry name" value="WD40/YVTN_repeat-like_dom_sf"/>
</dbReference>
<dbReference type="InterPro" id="IPR011110">
    <property type="entry name" value="Reg_prop"/>
</dbReference>
<feature type="signal peptide" evidence="1">
    <location>
        <begin position="1"/>
        <end position="20"/>
    </location>
</feature>
<dbReference type="RefSeq" id="WP_140988382.1">
    <property type="nucleotide sequence ID" value="NZ_VHIQ01000001.1"/>
</dbReference>
<dbReference type="Gene3D" id="2.130.10.10">
    <property type="entry name" value="YVTN repeat-like/Quinoprotein amine dehydrogenase"/>
    <property type="match status" value="3"/>
</dbReference>
<dbReference type="AlphaFoldDB" id="A0A506PNB6"/>
<protein>
    <recommendedName>
        <fullName evidence="4">Two component regulator propeller</fullName>
    </recommendedName>
</protein>